<dbReference type="Proteomes" id="UP001345963">
    <property type="component" value="Unassembled WGS sequence"/>
</dbReference>
<accession>A0ABU7B1X3</accession>
<proteinExistence type="predicted"/>
<gene>
    <name evidence="3" type="ORF">ATANTOWER_028867</name>
</gene>
<protein>
    <submittedName>
        <fullName evidence="3">Uncharacterized protein</fullName>
    </submittedName>
</protein>
<reference evidence="3 4" key="1">
    <citation type="submission" date="2021-07" db="EMBL/GenBank/DDBJ databases">
        <authorList>
            <person name="Palmer J.M."/>
        </authorList>
    </citation>
    <scope>NUCLEOTIDE SEQUENCE [LARGE SCALE GENOMIC DNA]</scope>
    <source>
        <strain evidence="3 4">AT_MEX2019</strain>
        <tissue evidence="3">Muscle</tissue>
    </source>
</reference>
<organism evidence="3 4">
    <name type="scientific">Ataeniobius toweri</name>
    <dbReference type="NCBI Taxonomy" id="208326"/>
    <lineage>
        <taxon>Eukaryota</taxon>
        <taxon>Metazoa</taxon>
        <taxon>Chordata</taxon>
        <taxon>Craniata</taxon>
        <taxon>Vertebrata</taxon>
        <taxon>Euteleostomi</taxon>
        <taxon>Actinopterygii</taxon>
        <taxon>Neopterygii</taxon>
        <taxon>Teleostei</taxon>
        <taxon>Neoteleostei</taxon>
        <taxon>Acanthomorphata</taxon>
        <taxon>Ovalentaria</taxon>
        <taxon>Atherinomorphae</taxon>
        <taxon>Cyprinodontiformes</taxon>
        <taxon>Goodeidae</taxon>
        <taxon>Ataeniobius</taxon>
    </lineage>
</organism>
<comment type="caution">
    <text evidence="3">The sequence shown here is derived from an EMBL/GenBank/DDBJ whole genome shotgun (WGS) entry which is preliminary data.</text>
</comment>
<keyword evidence="4" id="KW-1185">Reference proteome</keyword>
<evidence type="ECO:0000313" key="3">
    <source>
        <dbReference type="EMBL" id="MED6243869.1"/>
    </source>
</evidence>
<keyword evidence="1" id="KW-0175">Coiled coil</keyword>
<evidence type="ECO:0000256" key="2">
    <source>
        <dbReference type="SAM" id="MobiDB-lite"/>
    </source>
</evidence>
<sequence length="99" mass="10980">MGKSQKSPAMATPTSKHTRSECSASTSTISLEKSYADVLDSIDKNPTSLYTRLALVEVLHRQFQALRESLEFSQEQLASLTAENQMLKDRVKTLTNGMT</sequence>
<name>A0ABU7B1X3_9TELE</name>
<feature type="coiled-coil region" evidence="1">
    <location>
        <begin position="56"/>
        <end position="97"/>
    </location>
</feature>
<feature type="region of interest" description="Disordered" evidence="2">
    <location>
        <begin position="1"/>
        <end position="28"/>
    </location>
</feature>
<evidence type="ECO:0000256" key="1">
    <source>
        <dbReference type="SAM" id="Coils"/>
    </source>
</evidence>
<evidence type="ECO:0000313" key="4">
    <source>
        <dbReference type="Proteomes" id="UP001345963"/>
    </source>
</evidence>
<dbReference type="EMBL" id="JAHUTI010036842">
    <property type="protein sequence ID" value="MED6243869.1"/>
    <property type="molecule type" value="Genomic_DNA"/>
</dbReference>